<accession>A0ABV6D7G5</accession>
<dbReference type="Proteomes" id="UP001589755">
    <property type="component" value="Unassembled WGS sequence"/>
</dbReference>
<keyword evidence="2" id="KW-1185">Reference proteome</keyword>
<organism evidence="1 2">
    <name type="scientific">Chelativorans intermedius</name>
    <dbReference type="NCBI Taxonomy" id="515947"/>
    <lineage>
        <taxon>Bacteria</taxon>
        <taxon>Pseudomonadati</taxon>
        <taxon>Pseudomonadota</taxon>
        <taxon>Alphaproteobacteria</taxon>
        <taxon>Hyphomicrobiales</taxon>
        <taxon>Phyllobacteriaceae</taxon>
        <taxon>Chelativorans</taxon>
    </lineage>
</organism>
<dbReference type="EMBL" id="JBHLXD010000012">
    <property type="protein sequence ID" value="MFC0208604.1"/>
    <property type="molecule type" value="Genomic_DNA"/>
</dbReference>
<evidence type="ECO:0000313" key="2">
    <source>
        <dbReference type="Proteomes" id="UP001589755"/>
    </source>
</evidence>
<proteinExistence type="predicted"/>
<dbReference type="RefSeq" id="WP_261521197.1">
    <property type="nucleotide sequence ID" value="NZ_JAODNW010000017.1"/>
</dbReference>
<gene>
    <name evidence="1" type="ORF">ACFFJ2_09350</name>
</gene>
<protein>
    <submittedName>
        <fullName evidence="1">Helix-turn-helix domain-containing protein</fullName>
    </submittedName>
</protein>
<sequence length="81" mass="8428">MTLSLDEALSRPTISVPEAGAIFFNLGRNAAYEAAKRGDIPTIRVGGIIRVPVAPLAQKLGLQPNIGRTGRGARSEGEADG</sequence>
<name>A0ABV6D7G5_9HYPH</name>
<evidence type="ECO:0000313" key="1">
    <source>
        <dbReference type="EMBL" id="MFC0208604.1"/>
    </source>
</evidence>
<comment type="caution">
    <text evidence="1">The sequence shown here is derived from an EMBL/GenBank/DDBJ whole genome shotgun (WGS) entry which is preliminary data.</text>
</comment>
<reference evidence="1 2" key="1">
    <citation type="submission" date="2024-09" db="EMBL/GenBank/DDBJ databases">
        <authorList>
            <person name="Sun Q."/>
            <person name="Mori K."/>
        </authorList>
    </citation>
    <scope>NUCLEOTIDE SEQUENCE [LARGE SCALE GENOMIC DNA]</scope>
    <source>
        <strain evidence="1 2">CCM 8543</strain>
    </source>
</reference>